<feature type="signal peptide" evidence="1">
    <location>
        <begin position="1"/>
        <end position="25"/>
    </location>
</feature>
<gene>
    <name evidence="2" type="ORF">MGAL_10B007982</name>
</gene>
<evidence type="ECO:0000256" key="1">
    <source>
        <dbReference type="SAM" id="SignalP"/>
    </source>
</evidence>
<keyword evidence="3" id="KW-1185">Reference proteome</keyword>
<reference evidence="2" key="1">
    <citation type="submission" date="2018-11" db="EMBL/GenBank/DDBJ databases">
        <authorList>
            <person name="Alioto T."/>
            <person name="Alioto T."/>
        </authorList>
    </citation>
    <scope>NUCLEOTIDE SEQUENCE</scope>
</reference>
<name>A0A8B6HCJ2_MYTGA</name>
<proteinExistence type="predicted"/>
<dbReference type="AlphaFoldDB" id="A0A8B6HCJ2"/>
<organism evidence="2 3">
    <name type="scientific">Mytilus galloprovincialis</name>
    <name type="common">Mediterranean mussel</name>
    <dbReference type="NCBI Taxonomy" id="29158"/>
    <lineage>
        <taxon>Eukaryota</taxon>
        <taxon>Metazoa</taxon>
        <taxon>Spiralia</taxon>
        <taxon>Lophotrochozoa</taxon>
        <taxon>Mollusca</taxon>
        <taxon>Bivalvia</taxon>
        <taxon>Autobranchia</taxon>
        <taxon>Pteriomorphia</taxon>
        <taxon>Mytilida</taxon>
        <taxon>Mytiloidea</taxon>
        <taxon>Mytilidae</taxon>
        <taxon>Mytilinae</taxon>
        <taxon>Mytilus</taxon>
    </lineage>
</organism>
<evidence type="ECO:0000313" key="2">
    <source>
        <dbReference type="EMBL" id="VDI77314.1"/>
    </source>
</evidence>
<feature type="chain" id="PRO_5032587011" evidence="1">
    <location>
        <begin position="26"/>
        <end position="141"/>
    </location>
</feature>
<evidence type="ECO:0000313" key="3">
    <source>
        <dbReference type="Proteomes" id="UP000596742"/>
    </source>
</evidence>
<comment type="caution">
    <text evidence="2">The sequence shown here is derived from an EMBL/GenBank/DDBJ whole genome shotgun (WGS) entry which is preliminary data.</text>
</comment>
<accession>A0A8B6HCJ2</accession>
<dbReference type="Proteomes" id="UP000596742">
    <property type="component" value="Unassembled WGS sequence"/>
</dbReference>
<protein>
    <submittedName>
        <fullName evidence="2">Uncharacterized protein</fullName>
    </submittedName>
</protein>
<sequence length="141" mass="16725">MSIAPIMMPILVTFFYMIILLRVEGVRNENNEASMTKQKTSPANRREISDDMTDKWQTNYKRESLNVDSKVDEIMFSLQEVCFHDKPKKTSNQLLKDTQSILNNIDVYSDIVKLNKQLRNKLKWIVEGKYYLKYNIESLYF</sequence>
<dbReference type="EMBL" id="UYJE01009831">
    <property type="protein sequence ID" value="VDI77314.1"/>
    <property type="molecule type" value="Genomic_DNA"/>
</dbReference>
<keyword evidence="1" id="KW-0732">Signal</keyword>